<dbReference type="PANTHER" id="PTHR10302">
    <property type="entry name" value="SINGLE-STRANDED DNA-BINDING PROTEIN"/>
    <property type="match status" value="1"/>
</dbReference>
<dbReference type="PANTHER" id="PTHR10302:SF0">
    <property type="entry name" value="SINGLE-STRANDED DNA-BINDING PROTEIN, MITOCHONDRIAL"/>
    <property type="match status" value="1"/>
</dbReference>
<dbReference type="PIRSF" id="PIRSF002070">
    <property type="entry name" value="SSB"/>
    <property type="match status" value="1"/>
</dbReference>
<comment type="caution">
    <text evidence="5">The sequence shown here is derived from an EMBL/GenBank/DDBJ whole genome shotgun (WGS) entry which is preliminary data.</text>
</comment>
<dbReference type="InterPro" id="IPR011344">
    <property type="entry name" value="ssDNA-bd"/>
</dbReference>
<dbReference type="GO" id="GO:0003677">
    <property type="term" value="F:DNA binding"/>
    <property type="evidence" value="ECO:0007669"/>
    <property type="project" value="UniProtKB-KW"/>
</dbReference>
<evidence type="ECO:0000256" key="3">
    <source>
        <dbReference type="RuleBase" id="RU000524"/>
    </source>
</evidence>
<reference evidence="5 6" key="1">
    <citation type="submission" date="2023-05" db="EMBL/GenBank/DDBJ databases">
        <title>Genome sequence of Pinibacter sp. MAH-24.</title>
        <authorList>
            <person name="Huq M.A."/>
        </authorList>
    </citation>
    <scope>NUCLEOTIDE SEQUENCE [LARGE SCALE GENOMIC DNA]</scope>
    <source>
        <strain evidence="5 6">MAH-24</strain>
    </source>
</reference>
<name>A0ABT6RBN6_9BACT</name>
<sequence>MIKTQAIGHLGNDAIVNDVNGKKVINFSVAHSTKSKDQFGNAINHTLWVNCSWWTDKTNIVPYLKKGTLVYVEGIPSVDSYQNAQNVVVPQLRLRVASVQLLGSGQRSDNNQPAQTIDEPVDDLPF</sequence>
<dbReference type="InterPro" id="IPR000424">
    <property type="entry name" value="Primosome_PriB/ssb"/>
</dbReference>
<feature type="compositionally biased region" description="Polar residues" evidence="4">
    <location>
        <begin position="104"/>
        <end position="115"/>
    </location>
</feature>
<gene>
    <name evidence="5" type="ORF">QJ048_09315</name>
</gene>
<dbReference type="SUPFAM" id="SSF50249">
    <property type="entry name" value="Nucleic acid-binding proteins"/>
    <property type="match status" value="1"/>
</dbReference>
<dbReference type="RefSeq" id="WP_282334069.1">
    <property type="nucleotide sequence ID" value="NZ_JASBRG010000005.1"/>
</dbReference>
<feature type="region of interest" description="Disordered" evidence="4">
    <location>
        <begin position="104"/>
        <end position="126"/>
    </location>
</feature>
<evidence type="ECO:0000256" key="2">
    <source>
        <dbReference type="PIRNR" id="PIRNR002070"/>
    </source>
</evidence>
<dbReference type="EMBL" id="JASBRG010000005">
    <property type="protein sequence ID" value="MDI3319969.1"/>
    <property type="molecule type" value="Genomic_DNA"/>
</dbReference>
<keyword evidence="1 2" id="KW-0238">DNA-binding</keyword>
<dbReference type="Proteomes" id="UP001226434">
    <property type="component" value="Unassembled WGS sequence"/>
</dbReference>
<dbReference type="NCBIfam" id="TIGR00621">
    <property type="entry name" value="ssb"/>
    <property type="match status" value="1"/>
</dbReference>
<keyword evidence="6" id="KW-1185">Reference proteome</keyword>
<dbReference type="PROSITE" id="PS50935">
    <property type="entry name" value="SSB"/>
    <property type="match status" value="1"/>
</dbReference>
<evidence type="ECO:0000313" key="5">
    <source>
        <dbReference type="EMBL" id="MDI3319969.1"/>
    </source>
</evidence>
<evidence type="ECO:0000256" key="1">
    <source>
        <dbReference type="ARBA" id="ARBA00023125"/>
    </source>
</evidence>
<organism evidence="5 6">
    <name type="scientific">Pinibacter soli</name>
    <dbReference type="NCBI Taxonomy" id="3044211"/>
    <lineage>
        <taxon>Bacteria</taxon>
        <taxon>Pseudomonadati</taxon>
        <taxon>Bacteroidota</taxon>
        <taxon>Chitinophagia</taxon>
        <taxon>Chitinophagales</taxon>
        <taxon>Chitinophagaceae</taxon>
        <taxon>Pinibacter</taxon>
    </lineage>
</organism>
<evidence type="ECO:0000256" key="4">
    <source>
        <dbReference type="SAM" id="MobiDB-lite"/>
    </source>
</evidence>
<evidence type="ECO:0000313" key="6">
    <source>
        <dbReference type="Proteomes" id="UP001226434"/>
    </source>
</evidence>
<dbReference type="InterPro" id="IPR012340">
    <property type="entry name" value="NA-bd_OB-fold"/>
</dbReference>
<proteinExistence type="predicted"/>
<accession>A0ABT6RBN6</accession>
<dbReference type="CDD" id="cd04496">
    <property type="entry name" value="SSB_OBF"/>
    <property type="match status" value="1"/>
</dbReference>
<dbReference type="Gene3D" id="2.40.50.140">
    <property type="entry name" value="Nucleic acid-binding proteins"/>
    <property type="match status" value="1"/>
</dbReference>
<dbReference type="Pfam" id="PF00436">
    <property type="entry name" value="SSB"/>
    <property type="match status" value="1"/>
</dbReference>
<protein>
    <recommendedName>
        <fullName evidence="2 3">Single-stranded DNA-binding protein</fullName>
    </recommendedName>
</protein>